<gene>
    <name evidence="1" type="ORF">BKG90_09500</name>
</gene>
<name>A0A9X8VY41_9PAST</name>
<dbReference type="Proteomes" id="UP000188998">
    <property type="component" value="Unassembled WGS sequence"/>
</dbReference>
<proteinExistence type="predicted"/>
<evidence type="ECO:0000313" key="1">
    <source>
        <dbReference type="EMBL" id="OOF70632.1"/>
    </source>
</evidence>
<accession>A0A9X8VY41</accession>
<sequence>MDKMLSIVLNGVNKIQKITSEYGLTEKDFNKSLEKCINMFSEFGLDEDDILDDLLNNEIDISDTKENALYFINILEKLFLNFIYNKNKLIGNNLTSEHKDIDRKYLLGLKMITSSIKKDINEILICAKVSPKVQNHIRGKAPKRKKQSQIEAEQLAKDIWEKDSSITQENMAYQLKDKLELKQSIQTIIRWIKPFQPKK</sequence>
<reference evidence="1 2" key="1">
    <citation type="submission" date="2016-10" db="EMBL/GenBank/DDBJ databases">
        <title>Rodentibacter gen. nov. and new species.</title>
        <authorList>
            <person name="Christensen H."/>
        </authorList>
    </citation>
    <scope>NUCLEOTIDE SEQUENCE [LARGE SCALE GENOMIC DNA]</scope>
    <source>
        <strain evidence="1 2">199137021</strain>
    </source>
</reference>
<dbReference type="GeneID" id="85657457"/>
<keyword evidence="2" id="KW-1185">Reference proteome</keyword>
<protein>
    <submittedName>
        <fullName evidence="1">Uncharacterized protein</fullName>
    </submittedName>
</protein>
<dbReference type="EMBL" id="MLAB01000052">
    <property type="protein sequence ID" value="OOF70632.1"/>
    <property type="molecule type" value="Genomic_DNA"/>
</dbReference>
<comment type="caution">
    <text evidence="1">The sequence shown here is derived from an EMBL/GenBank/DDBJ whole genome shotgun (WGS) entry which is preliminary data.</text>
</comment>
<dbReference type="AlphaFoldDB" id="A0A9X8VY41"/>
<organism evidence="1 2">
    <name type="scientific">Rodentibacter caecimuris</name>
    <dbReference type="NCBI Taxonomy" id="1796644"/>
    <lineage>
        <taxon>Bacteria</taxon>
        <taxon>Pseudomonadati</taxon>
        <taxon>Pseudomonadota</taxon>
        <taxon>Gammaproteobacteria</taxon>
        <taxon>Pasteurellales</taxon>
        <taxon>Pasteurellaceae</taxon>
        <taxon>Rodentibacter</taxon>
    </lineage>
</organism>
<dbReference type="RefSeq" id="WP_059365695.1">
    <property type="nucleotide sequence ID" value="NZ_BBXJ01000001.1"/>
</dbReference>
<evidence type="ECO:0000313" key="2">
    <source>
        <dbReference type="Proteomes" id="UP000188998"/>
    </source>
</evidence>